<evidence type="ECO:0000256" key="4">
    <source>
        <dbReference type="ARBA" id="ARBA00012080"/>
    </source>
</evidence>
<evidence type="ECO:0000259" key="14">
    <source>
        <dbReference type="Pfam" id="PF16654"/>
    </source>
</evidence>
<organism evidence="15 16">
    <name type="scientific">Symbiobacterium terraclitae</name>
    <dbReference type="NCBI Taxonomy" id="557451"/>
    <lineage>
        <taxon>Bacteria</taxon>
        <taxon>Bacillati</taxon>
        <taxon>Bacillota</taxon>
        <taxon>Clostridia</taxon>
        <taxon>Eubacteriales</taxon>
        <taxon>Symbiobacteriaceae</taxon>
        <taxon>Symbiobacterium</taxon>
    </lineage>
</organism>
<keyword evidence="10 12" id="KW-0457">Lysine biosynthesis</keyword>
<dbReference type="EMBL" id="JAGGLG010000025">
    <property type="protein sequence ID" value="MBP2019273.1"/>
    <property type="molecule type" value="Genomic_DNA"/>
</dbReference>
<comment type="pathway">
    <text evidence="1 12">Amino-acid biosynthesis; L-lysine biosynthesis via DAP pathway; DL-2,6-diaminopimelate from (S)-tetrahydrodipicolinate: step 1/1.</text>
</comment>
<evidence type="ECO:0000259" key="13">
    <source>
        <dbReference type="Pfam" id="PF01408"/>
    </source>
</evidence>
<comment type="subunit">
    <text evidence="3 12">Homodimer.</text>
</comment>
<feature type="domain" description="Gfo/Idh/MocA-like oxidoreductase N-terminal" evidence="13">
    <location>
        <begin position="4"/>
        <end position="88"/>
    </location>
</feature>
<dbReference type="InterPro" id="IPR010190">
    <property type="entry name" value="Diaminopimelate_DH_Ddh"/>
</dbReference>
<evidence type="ECO:0000256" key="8">
    <source>
        <dbReference type="ARBA" id="ARBA00022915"/>
    </source>
</evidence>
<protein>
    <recommendedName>
        <fullName evidence="5 12">Meso-diaminopimelate D-dehydrogenase</fullName>
        <shortName evidence="12">DAPDH</shortName>
        <shortName evidence="12">Meso-DAP dehydrogenase</shortName>
        <ecNumber evidence="4 12">1.4.1.16</ecNumber>
    </recommendedName>
</protein>
<reference evidence="15 16" key="1">
    <citation type="submission" date="2021-03" db="EMBL/GenBank/DDBJ databases">
        <title>Genomic Encyclopedia of Type Strains, Phase IV (KMG-IV): sequencing the most valuable type-strain genomes for metagenomic binning, comparative biology and taxonomic classification.</title>
        <authorList>
            <person name="Goeker M."/>
        </authorList>
    </citation>
    <scope>NUCLEOTIDE SEQUENCE [LARGE SCALE GENOMIC DNA]</scope>
    <source>
        <strain evidence="15 16">DSM 27138</strain>
    </source>
</reference>
<dbReference type="PANTHER" id="PTHR31873:SF6">
    <property type="entry name" value="ASPARTATE DEHYDROGENASE DOMAIN-CONTAINING PROTEIN"/>
    <property type="match status" value="1"/>
</dbReference>
<evidence type="ECO:0000313" key="16">
    <source>
        <dbReference type="Proteomes" id="UP001519289"/>
    </source>
</evidence>
<comment type="catalytic activity">
    <reaction evidence="11 12">
        <text>meso-2,6-diaminopimelate + NADP(+) + H2O = (S)-2-amino-6-oxoheptanedioate + NH4(+) + NADPH + H(+)</text>
        <dbReference type="Rhea" id="RHEA:13561"/>
        <dbReference type="ChEBI" id="CHEBI:15377"/>
        <dbReference type="ChEBI" id="CHEBI:15378"/>
        <dbReference type="ChEBI" id="CHEBI:28938"/>
        <dbReference type="ChEBI" id="CHEBI:57783"/>
        <dbReference type="ChEBI" id="CHEBI:57791"/>
        <dbReference type="ChEBI" id="CHEBI:58349"/>
        <dbReference type="ChEBI" id="CHEBI:58556"/>
        <dbReference type="EC" id="1.4.1.16"/>
    </reaction>
</comment>
<evidence type="ECO:0000256" key="9">
    <source>
        <dbReference type="ARBA" id="ARBA00023002"/>
    </source>
</evidence>
<evidence type="ECO:0000256" key="3">
    <source>
        <dbReference type="ARBA" id="ARBA00011738"/>
    </source>
</evidence>
<comment type="caution">
    <text evidence="15">The sequence shown here is derived from an EMBL/GenBank/DDBJ whole genome shotgun (WGS) entry which is preliminary data.</text>
</comment>
<dbReference type="Gene3D" id="3.30.360.10">
    <property type="entry name" value="Dihydrodipicolinate Reductase, domain 2"/>
    <property type="match status" value="1"/>
</dbReference>
<evidence type="ECO:0000256" key="2">
    <source>
        <dbReference type="ARBA" id="ARBA00007442"/>
    </source>
</evidence>
<dbReference type="SUPFAM" id="SSF55347">
    <property type="entry name" value="Glyceraldehyde-3-phosphate dehydrogenase-like, C-terminal domain"/>
    <property type="match status" value="1"/>
</dbReference>
<dbReference type="Pfam" id="PF16654">
    <property type="entry name" value="DAPDH_C"/>
    <property type="match status" value="1"/>
</dbReference>
<evidence type="ECO:0000256" key="6">
    <source>
        <dbReference type="ARBA" id="ARBA00022605"/>
    </source>
</evidence>
<evidence type="ECO:0000256" key="5">
    <source>
        <dbReference type="ARBA" id="ARBA00021654"/>
    </source>
</evidence>
<accession>A0ABS4JUQ5</accession>
<dbReference type="InterPro" id="IPR036291">
    <property type="entry name" value="NAD(P)-bd_dom_sf"/>
</dbReference>
<dbReference type="Pfam" id="PF01408">
    <property type="entry name" value="GFO_IDH_MocA"/>
    <property type="match status" value="1"/>
</dbReference>
<comment type="function">
    <text evidence="12">Catalyzes the reversible NADPH-dependent reductive amination of L-2-amino-6-oxopimelate, the acyclic form of L-tetrahydrodipicolinate, to generate the meso compound, D,L-2,6-diaminopimelate.</text>
</comment>
<dbReference type="SUPFAM" id="SSF51735">
    <property type="entry name" value="NAD(P)-binding Rossmann-fold domains"/>
    <property type="match status" value="1"/>
</dbReference>
<name>A0ABS4JUQ5_9FIRM</name>
<evidence type="ECO:0000313" key="15">
    <source>
        <dbReference type="EMBL" id="MBP2019273.1"/>
    </source>
</evidence>
<comment type="similarity">
    <text evidence="2 12">Belongs to the diaminopimelate dehydrogenase family.</text>
</comment>
<sequence>MEKLRVAVVGYGNVGRYAVEAVQTAPDMELAGVVRRRVLGAVPPELTSVKVVTDVGELEGVRGALLCVPTRSVPAQAEALLKRGIHTVDSYDIHGELADLRRRLDPVAREHGAVAVISAGWDPGTDSMLRGMLEFMAPRGVTYTNFGPGMSMGHSVAVKAIPGVKDALSLTIPAGMGTHKRAVYVELEPGADFAAVEQAIKRDPYFVKDETRVTQVEDVSQLIDMGHGVVMERKGVSGATHNQLFRFEMRINNPALTAQVMVAALRAAARQRPGCYTMIEIPVVDYLPGDRDEWVRRLV</sequence>
<evidence type="ECO:0000256" key="10">
    <source>
        <dbReference type="ARBA" id="ARBA00023154"/>
    </source>
</evidence>
<gene>
    <name evidence="15" type="ORF">J2Z79_002700</name>
</gene>
<feature type="domain" description="Meso-diaminopimelate D-dehydrogenase C-terminal" evidence="14">
    <location>
        <begin position="120"/>
        <end position="174"/>
    </location>
</feature>
<evidence type="ECO:0000256" key="11">
    <source>
        <dbReference type="ARBA" id="ARBA00052023"/>
    </source>
</evidence>
<evidence type="ECO:0000256" key="7">
    <source>
        <dbReference type="ARBA" id="ARBA00022857"/>
    </source>
</evidence>
<keyword evidence="9 12" id="KW-0560">Oxidoreductase</keyword>
<dbReference type="Proteomes" id="UP001519289">
    <property type="component" value="Unassembled WGS sequence"/>
</dbReference>
<evidence type="ECO:0000256" key="12">
    <source>
        <dbReference type="PIRNR" id="PIRNR025648"/>
    </source>
</evidence>
<dbReference type="GO" id="GO:0047850">
    <property type="term" value="F:diaminopimelate dehydrogenase activity"/>
    <property type="evidence" value="ECO:0007669"/>
    <property type="project" value="UniProtKB-EC"/>
</dbReference>
<keyword evidence="7 12" id="KW-0521">NADP</keyword>
<dbReference type="InterPro" id="IPR032094">
    <property type="entry name" value="Meso-DAP_DH_C"/>
</dbReference>
<keyword evidence="6 12" id="KW-0028">Amino-acid biosynthesis</keyword>
<dbReference type="EC" id="1.4.1.16" evidence="4 12"/>
<dbReference type="InterPro" id="IPR000683">
    <property type="entry name" value="Gfo/Idh/MocA-like_OxRdtase_N"/>
</dbReference>
<evidence type="ECO:0000256" key="1">
    <source>
        <dbReference type="ARBA" id="ARBA00004896"/>
    </source>
</evidence>
<dbReference type="RefSeq" id="WP_209467388.1">
    <property type="nucleotide sequence ID" value="NZ_JAGGLG010000025.1"/>
</dbReference>
<keyword evidence="16" id="KW-1185">Reference proteome</keyword>
<dbReference type="Gene3D" id="3.40.50.720">
    <property type="entry name" value="NAD(P)-binding Rossmann-like Domain"/>
    <property type="match status" value="1"/>
</dbReference>
<keyword evidence="8 12" id="KW-0220">Diaminopimelate biosynthesis</keyword>
<proteinExistence type="inferred from homology"/>
<dbReference type="CDD" id="cd02270">
    <property type="entry name" value="meso-DAPDH_N"/>
    <property type="match status" value="1"/>
</dbReference>
<dbReference type="NCBIfam" id="TIGR01921">
    <property type="entry name" value="DAP-DH"/>
    <property type="match status" value="1"/>
</dbReference>
<dbReference type="PANTHER" id="PTHR31873">
    <property type="entry name" value="L-ASPARTATE DEHYDROGENASE-RELATED"/>
    <property type="match status" value="1"/>
</dbReference>
<dbReference type="PIRSF" id="PIRSF025648">
    <property type="entry name" value="DDH"/>
    <property type="match status" value="1"/>
</dbReference>